<dbReference type="InterPro" id="IPR007698">
    <property type="entry name" value="AlaDH/PNT_NAD(H)-bd"/>
</dbReference>
<protein>
    <submittedName>
        <fullName evidence="3">Dipicolinic acid synthetase subunit A</fullName>
    </submittedName>
</protein>
<dbReference type="Gene3D" id="3.40.50.720">
    <property type="entry name" value="NAD(P)-binding Rossmann-like Domain"/>
    <property type="match status" value="2"/>
</dbReference>
<proteinExistence type="predicted"/>
<dbReference type="NCBIfam" id="NF006162">
    <property type="entry name" value="PRK08306.1"/>
    <property type="match status" value="1"/>
</dbReference>
<organism evidence="3 4">
    <name type="scientific">Gracilibacillus xinjiangensis</name>
    <dbReference type="NCBI Taxonomy" id="1193282"/>
    <lineage>
        <taxon>Bacteria</taxon>
        <taxon>Bacillati</taxon>
        <taxon>Bacillota</taxon>
        <taxon>Bacilli</taxon>
        <taxon>Bacillales</taxon>
        <taxon>Bacillaceae</taxon>
        <taxon>Gracilibacillus</taxon>
    </lineage>
</organism>
<dbReference type="InterPro" id="IPR036291">
    <property type="entry name" value="NAD(P)-bd_dom_sf"/>
</dbReference>
<evidence type="ECO:0000313" key="3">
    <source>
        <dbReference type="EMBL" id="MFC4404528.1"/>
    </source>
</evidence>
<accession>A0ABV8WZP3</accession>
<gene>
    <name evidence="3" type="primary">dpaA</name>
    <name evidence="3" type="ORF">ACFOY7_15790</name>
</gene>
<name>A0ABV8WZP3_9BACI</name>
<dbReference type="InterPro" id="IPR031629">
    <property type="entry name" value="DpaA_N"/>
</dbReference>
<comment type="caution">
    <text evidence="3">The sequence shown here is derived from an EMBL/GenBank/DDBJ whole genome shotgun (WGS) entry which is preliminary data.</text>
</comment>
<feature type="domain" description="Dipicolinate synthase subunit A N-terminal" evidence="2">
    <location>
        <begin position="6"/>
        <end position="124"/>
    </location>
</feature>
<dbReference type="RefSeq" id="WP_390253278.1">
    <property type="nucleotide sequence ID" value="NZ_JBHSDT010000008.1"/>
</dbReference>
<dbReference type="SUPFAM" id="SSF51735">
    <property type="entry name" value="NAD(P)-binding Rossmann-fold domains"/>
    <property type="match status" value="1"/>
</dbReference>
<sequence>MHKRKKIAIIGGDARYLRLIHSLQRINWLDVVLVGFDQVEQSYTGVKQSSLEELLPEELDAIVLPITGIHDNGKVETVFSNKEWEITEDWFKRLPDHCVIFTGITSKTLDRWVEKYKYTLEELMERDDIAIYNSIPTAEGAIMLAIQHTDITIHQANIFIYGFGRVGQTTANKFAGLGAKITIISRSEVELSRAFEQGYRGILLKDSQKYIDQCEILVNTIPSLVITKTVLNNMESNKLIIDLASKPGGVDFDFAKERGIQTIHALGLPGLVAPKTAGEILANIIVNRLQEEN</sequence>
<dbReference type="InterPro" id="IPR014215">
    <property type="entry name" value="Dipicolinic_acid_synth_A"/>
</dbReference>
<evidence type="ECO:0000313" key="4">
    <source>
        <dbReference type="Proteomes" id="UP001595882"/>
    </source>
</evidence>
<evidence type="ECO:0000259" key="1">
    <source>
        <dbReference type="Pfam" id="PF01262"/>
    </source>
</evidence>
<reference evidence="4" key="1">
    <citation type="journal article" date="2019" name="Int. J. Syst. Evol. Microbiol.">
        <title>The Global Catalogue of Microorganisms (GCM) 10K type strain sequencing project: providing services to taxonomists for standard genome sequencing and annotation.</title>
        <authorList>
            <consortium name="The Broad Institute Genomics Platform"/>
            <consortium name="The Broad Institute Genome Sequencing Center for Infectious Disease"/>
            <person name="Wu L."/>
            <person name="Ma J."/>
        </authorList>
    </citation>
    <scope>NUCLEOTIDE SEQUENCE [LARGE SCALE GENOMIC DNA]</scope>
    <source>
        <strain evidence="4">CCUG 37865</strain>
    </source>
</reference>
<dbReference type="Proteomes" id="UP001595882">
    <property type="component" value="Unassembled WGS sequence"/>
</dbReference>
<dbReference type="Pfam" id="PF16924">
    <property type="entry name" value="DpaA_N"/>
    <property type="match status" value="1"/>
</dbReference>
<dbReference type="NCBIfam" id="TIGR02853">
    <property type="entry name" value="spore_dpaA"/>
    <property type="match status" value="1"/>
</dbReference>
<feature type="domain" description="Alanine dehydrogenase/pyridine nucleotide transhydrogenase NAD(H)-binding" evidence="1">
    <location>
        <begin position="146"/>
        <end position="286"/>
    </location>
</feature>
<dbReference type="EMBL" id="JBHSDT010000008">
    <property type="protein sequence ID" value="MFC4404528.1"/>
    <property type="molecule type" value="Genomic_DNA"/>
</dbReference>
<keyword evidence="4" id="KW-1185">Reference proteome</keyword>
<evidence type="ECO:0000259" key="2">
    <source>
        <dbReference type="Pfam" id="PF16924"/>
    </source>
</evidence>
<dbReference type="Pfam" id="PF01262">
    <property type="entry name" value="AlaDh_PNT_C"/>
    <property type="match status" value="1"/>
</dbReference>